<proteinExistence type="predicted"/>
<reference evidence="2 3" key="1">
    <citation type="submission" date="2016-03" db="EMBL/GenBank/DDBJ databases">
        <title>Draft genome sequence of Paenibacillus antarcticus CECT 5836.</title>
        <authorList>
            <person name="Shin S.-K."/>
            <person name="Yi H."/>
        </authorList>
    </citation>
    <scope>NUCLEOTIDE SEQUENCE [LARGE SCALE GENOMIC DNA]</scope>
    <source>
        <strain evidence="2 3">CECT 5836</strain>
    </source>
</reference>
<keyword evidence="3" id="KW-1185">Reference proteome</keyword>
<sequence length="114" mass="12813">MKPVIDKRGLPCSSFSLAVTSIHFIIVVSKRLLIGKMPCKNLSRIMDLVWKKDRQRRKIFALPSIEKSGALTIGDDIQSELSSFIHPNVTMCCVIMLRTGGPSQVQPLNQTYRI</sequence>
<accession>A0A168JD45</accession>
<organism evidence="2 3">
    <name type="scientific">Paenibacillus antarcticus</name>
    <dbReference type="NCBI Taxonomy" id="253703"/>
    <lineage>
        <taxon>Bacteria</taxon>
        <taxon>Bacillati</taxon>
        <taxon>Bacillota</taxon>
        <taxon>Bacilli</taxon>
        <taxon>Bacillales</taxon>
        <taxon>Paenibacillaceae</taxon>
        <taxon>Paenibacillus</taxon>
    </lineage>
</organism>
<dbReference type="AlphaFoldDB" id="A0A168JD45"/>
<evidence type="ECO:0000313" key="2">
    <source>
        <dbReference type="EMBL" id="OAB40468.1"/>
    </source>
</evidence>
<keyword evidence="1" id="KW-0472">Membrane</keyword>
<dbReference type="Proteomes" id="UP000077355">
    <property type="component" value="Unassembled WGS sequence"/>
</dbReference>
<feature type="transmembrane region" description="Helical" evidence="1">
    <location>
        <begin position="15"/>
        <end position="34"/>
    </location>
</feature>
<gene>
    <name evidence="2" type="ORF">PBAT_24570</name>
</gene>
<name>A0A168JD45_9BACL</name>
<dbReference type="EMBL" id="LVJI01000054">
    <property type="protein sequence ID" value="OAB40468.1"/>
    <property type="molecule type" value="Genomic_DNA"/>
</dbReference>
<evidence type="ECO:0000256" key="1">
    <source>
        <dbReference type="SAM" id="Phobius"/>
    </source>
</evidence>
<keyword evidence="1" id="KW-0812">Transmembrane</keyword>
<protein>
    <submittedName>
        <fullName evidence="2">Uncharacterized protein</fullName>
    </submittedName>
</protein>
<evidence type="ECO:0000313" key="3">
    <source>
        <dbReference type="Proteomes" id="UP000077355"/>
    </source>
</evidence>
<keyword evidence="1" id="KW-1133">Transmembrane helix</keyword>
<comment type="caution">
    <text evidence="2">The sequence shown here is derived from an EMBL/GenBank/DDBJ whole genome shotgun (WGS) entry which is preliminary data.</text>
</comment>